<keyword evidence="2" id="KW-1185">Reference proteome</keyword>
<dbReference type="STRING" id="408074.SAMN05660909_04541"/>
<dbReference type="AlphaFoldDB" id="A0A1H4FM78"/>
<evidence type="ECO:0000313" key="1">
    <source>
        <dbReference type="EMBL" id="SEA98449.1"/>
    </source>
</evidence>
<reference evidence="2" key="1">
    <citation type="submission" date="2016-10" db="EMBL/GenBank/DDBJ databases">
        <authorList>
            <person name="Varghese N."/>
            <person name="Submissions S."/>
        </authorList>
    </citation>
    <scope>NUCLEOTIDE SEQUENCE [LARGE SCALE GENOMIC DNA]</scope>
    <source>
        <strain evidence="2">DSM 23920</strain>
    </source>
</reference>
<sequence>MNLVEFKQSLQEAFPPENLNVYLKALWHDGKGNWKKAHDLVDGLPGTDAARVHAYLHRVEGDEWNANYWYRRAGEEMPAYSQEQEWEVLVDRFL</sequence>
<name>A0A1H4FM78_9BACT</name>
<organism evidence="1 2">
    <name type="scientific">Chitinophaga terrae</name>
    <name type="common">ex Kim and Jung 2007</name>
    <dbReference type="NCBI Taxonomy" id="408074"/>
    <lineage>
        <taxon>Bacteria</taxon>
        <taxon>Pseudomonadati</taxon>
        <taxon>Bacteroidota</taxon>
        <taxon>Chitinophagia</taxon>
        <taxon>Chitinophagales</taxon>
        <taxon>Chitinophagaceae</taxon>
        <taxon>Chitinophaga</taxon>
    </lineage>
</organism>
<accession>A0A1H4FM78</accession>
<protein>
    <submittedName>
        <fullName evidence="1">Uncharacterized protein</fullName>
    </submittedName>
</protein>
<dbReference type="EMBL" id="FNRL01000026">
    <property type="protein sequence ID" value="SEA98449.1"/>
    <property type="molecule type" value="Genomic_DNA"/>
</dbReference>
<gene>
    <name evidence="1" type="ORF">SAMN05660909_04541</name>
</gene>
<dbReference type="RefSeq" id="WP_089764485.1">
    <property type="nucleotide sequence ID" value="NZ_BKAT01000007.1"/>
</dbReference>
<dbReference type="OrthoDB" id="370799at2"/>
<proteinExistence type="predicted"/>
<dbReference type="Proteomes" id="UP000199656">
    <property type="component" value="Unassembled WGS sequence"/>
</dbReference>
<evidence type="ECO:0000313" key="2">
    <source>
        <dbReference type="Proteomes" id="UP000199656"/>
    </source>
</evidence>